<dbReference type="Proteomes" id="UP000886523">
    <property type="component" value="Unassembled WGS sequence"/>
</dbReference>
<feature type="compositionally biased region" description="Low complexity" evidence="1">
    <location>
        <begin position="80"/>
        <end position="102"/>
    </location>
</feature>
<reference evidence="2" key="1">
    <citation type="journal article" date="2020" name="Nat. Commun.">
        <title>Large-scale genome sequencing of mycorrhizal fungi provides insights into the early evolution of symbiotic traits.</title>
        <authorList>
            <person name="Miyauchi S."/>
            <person name="Kiss E."/>
            <person name="Kuo A."/>
            <person name="Drula E."/>
            <person name="Kohler A."/>
            <person name="Sanchez-Garcia M."/>
            <person name="Morin E."/>
            <person name="Andreopoulos B."/>
            <person name="Barry K.W."/>
            <person name="Bonito G."/>
            <person name="Buee M."/>
            <person name="Carver A."/>
            <person name="Chen C."/>
            <person name="Cichocki N."/>
            <person name="Clum A."/>
            <person name="Culley D."/>
            <person name="Crous P.W."/>
            <person name="Fauchery L."/>
            <person name="Girlanda M."/>
            <person name="Hayes R.D."/>
            <person name="Keri Z."/>
            <person name="LaButti K."/>
            <person name="Lipzen A."/>
            <person name="Lombard V."/>
            <person name="Magnuson J."/>
            <person name="Maillard F."/>
            <person name="Murat C."/>
            <person name="Nolan M."/>
            <person name="Ohm R.A."/>
            <person name="Pangilinan J."/>
            <person name="Pereira M.F."/>
            <person name="Perotto S."/>
            <person name="Peter M."/>
            <person name="Pfister S."/>
            <person name="Riley R."/>
            <person name="Sitrit Y."/>
            <person name="Stielow J.B."/>
            <person name="Szollosi G."/>
            <person name="Zifcakova L."/>
            <person name="Stursova M."/>
            <person name="Spatafora J.W."/>
            <person name="Tedersoo L."/>
            <person name="Vaario L.M."/>
            <person name="Yamada A."/>
            <person name="Yan M."/>
            <person name="Wang P."/>
            <person name="Xu J."/>
            <person name="Bruns T."/>
            <person name="Baldrian P."/>
            <person name="Vilgalys R."/>
            <person name="Dunand C."/>
            <person name="Henrissat B."/>
            <person name="Grigoriev I.V."/>
            <person name="Hibbett D."/>
            <person name="Nagy L.G."/>
            <person name="Martin F.M."/>
        </authorList>
    </citation>
    <scope>NUCLEOTIDE SEQUENCE</scope>
    <source>
        <strain evidence="2">UP504</strain>
    </source>
</reference>
<feature type="compositionally biased region" description="Low complexity" evidence="1">
    <location>
        <begin position="221"/>
        <end position="248"/>
    </location>
</feature>
<dbReference type="AlphaFoldDB" id="A0A9P6AVF7"/>
<feature type="compositionally biased region" description="Low complexity" evidence="1">
    <location>
        <begin position="460"/>
        <end position="474"/>
    </location>
</feature>
<feature type="compositionally biased region" description="Polar residues" evidence="1">
    <location>
        <begin position="263"/>
        <end position="289"/>
    </location>
</feature>
<feature type="compositionally biased region" description="Pro residues" evidence="1">
    <location>
        <begin position="62"/>
        <end position="79"/>
    </location>
</feature>
<feature type="region of interest" description="Disordered" evidence="1">
    <location>
        <begin position="1"/>
        <end position="330"/>
    </location>
</feature>
<name>A0A9P6AVF7_9AGAM</name>
<feature type="compositionally biased region" description="Polar residues" evidence="1">
    <location>
        <begin position="297"/>
        <end position="313"/>
    </location>
</feature>
<gene>
    <name evidence="2" type="ORF">BS47DRAFT_1042712</name>
</gene>
<sequence length="519" mass="53842">MPSGAPSNGLPINPPSHQAPGPGGPYPHLQNMPNGIPPESPFSAQHPGQISMNPNMTFPPNQTHPPSGPAGNGAPPPHHQPAQPHSNSIPASAPPQQQQHTPQHPHPHSARIAATSANGQRINPPPSAQQQQQAFQSPGVVRNGAPQTSLSMGLAGGPENIGLAGQRGPGGPPPQPQVQSQSQSQQQQSQTSQPGYPQSMHGPPNGAGPASALPQPPPGGQPTMPHPFHMMNQPPSSQAAQQQQSQPQPQQPPQPQPQFSSSRAPTPSDQRQNLMSQGQQPHQSTSTTPAPHPGMSAQPSPSRTVPRPQSQPQHGVGMYPGGVPGKNNVSSGGGNIFGLGGNSSGAAGASGSTSVPGSGVMVPATIPPQPVPQMNDALKAMLHQHSRDPGQHPPPGVEDTTRQTYQKPYQLQSQQSKVTGVAGSLRSLSGPAGAAGALPFGQTPTSSIAMNGLHGQMPTHLQPQFSPQQQHQHPLHLQGVQPAQGGIKRASPSVRSPIFLFLFVCCMHLLNVQRLSLRI</sequence>
<feature type="compositionally biased region" description="Polar residues" evidence="1">
    <location>
        <begin position="42"/>
        <end position="61"/>
    </location>
</feature>
<organism evidence="2 3">
    <name type="scientific">Hydnum rufescens UP504</name>
    <dbReference type="NCBI Taxonomy" id="1448309"/>
    <lineage>
        <taxon>Eukaryota</taxon>
        <taxon>Fungi</taxon>
        <taxon>Dikarya</taxon>
        <taxon>Basidiomycota</taxon>
        <taxon>Agaricomycotina</taxon>
        <taxon>Agaricomycetes</taxon>
        <taxon>Cantharellales</taxon>
        <taxon>Hydnaceae</taxon>
        <taxon>Hydnum</taxon>
    </lineage>
</organism>
<dbReference type="EMBL" id="MU128983">
    <property type="protein sequence ID" value="KAF9512696.1"/>
    <property type="molecule type" value="Genomic_DNA"/>
</dbReference>
<accession>A0A9P6AVF7</accession>
<protein>
    <submittedName>
        <fullName evidence="2">Uncharacterized protein</fullName>
    </submittedName>
</protein>
<keyword evidence="3" id="KW-1185">Reference proteome</keyword>
<feature type="region of interest" description="Disordered" evidence="1">
    <location>
        <begin position="446"/>
        <end position="474"/>
    </location>
</feature>
<feature type="region of interest" description="Disordered" evidence="1">
    <location>
        <begin position="384"/>
        <end position="403"/>
    </location>
</feature>
<evidence type="ECO:0000256" key="1">
    <source>
        <dbReference type="SAM" id="MobiDB-lite"/>
    </source>
</evidence>
<feature type="compositionally biased region" description="Low complexity" evidence="1">
    <location>
        <begin position="177"/>
        <end position="199"/>
    </location>
</feature>
<feature type="compositionally biased region" description="Low complexity" evidence="1">
    <location>
        <begin position="128"/>
        <end position="138"/>
    </location>
</feature>
<evidence type="ECO:0000313" key="2">
    <source>
        <dbReference type="EMBL" id="KAF9512696.1"/>
    </source>
</evidence>
<proteinExistence type="predicted"/>
<evidence type="ECO:0000313" key="3">
    <source>
        <dbReference type="Proteomes" id="UP000886523"/>
    </source>
</evidence>
<comment type="caution">
    <text evidence="2">The sequence shown here is derived from an EMBL/GenBank/DDBJ whole genome shotgun (WGS) entry which is preliminary data.</text>
</comment>